<evidence type="ECO:0000313" key="2">
    <source>
        <dbReference type="Proteomes" id="UP001597418"/>
    </source>
</evidence>
<proteinExistence type="predicted"/>
<dbReference type="RefSeq" id="WP_066754092.1">
    <property type="nucleotide sequence ID" value="NZ_JBHUMB010000005.1"/>
</dbReference>
<evidence type="ECO:0000313" key="1">
    <source>
        <dbReference type="EMBL" id="MFD2742406.1"/>
    </source>
</evidence>
<dbReference type="Proteomes" id="UP001597418">
    <property type="component" value="Unassembled WGS sequence"/>
</dbReference>
<protein>
    <submittedName>
        <fullName evidence="1">Uncharacterized protein</fullName>
    </submittedName>
</protein>
<organism evidence="1 2">
    <name type="scientific">Sphingobacterium populi</name>
    <dbReference type="NCBI Taxonomy" id="1812824"/>
    <lineage>
        <taxon>Bacteria</taxon>
        <taxon>Pseudomonadati</taxon>
        <taxon>Bacteroidota</taxon>
        <taxon>Sphingobacteriia</taxon>
        <taxon>Sphingobacteriales</taxon>
        <taxon>Sphingobacteriaceae</taxon>
        <taxon>Sphingobacterium</taxon>
    </lineage>
</organism>
<sequence length="112" mass="12163">MKNTFAVKTSLFTLILALIAIGTFAFTAVMNKQSVGTNKLQNTFHFVGDSEDPGQFSEIENWREGTSNACGTVGQKPCEITVEANNLDELATYLSGMDNEAVLDINPSSKRP</sequence>
<dbReference type="EMBL" id="JBHUMB010000005">
    <property type="protein sequence ID" value="MFD2742406.1"/>
    <property type="molecule type" value="Genomic_DNA"/>
</dbReference>
<name>A0ABW5UB91_9SPHI</name>
<comment type="caution">
    <text evidence="1">The sequence shown here is derived from an EMBL/GenBank/DDBJ whole genome shotgun (WGS) entry which is preliminary data.</text>
</comment>
<accession>A0ABW5UB91</accession>
<reference evidence="2" key="1">
    <citation type="journal article" date="2019" name="Int. J. Syst. Evol. Microbiol.">
        <title>The Global Catalogue of Microorganisms (GCM) 10K type strain sequencing project: providing services to taxonomists for standard genome sequencing and annotation.</title>
        <authorList>
            <consortium name="The Broad Institute Genomics Platform"/>
            <consortium name="The Broad Institute Genome Sequencing Center for Infectious Disease"/>
            <person name="Wu L."/>
            <person name="Ma J."/>
        </authorList>
    </citation>
    <scope>NUCLEOTIDE SEQUENCE [LARGE SCALE GENOMIC DNA]</scope>
    <source>
        <strain evidence="2">KCTC 42247</strain>
    </source>
</reference>
<gene>
    <name evidence="1" type="ORF">ACFSQ6_03270</name>
</gene>
<keyword evidence="2" id="KW-1185">Reference proteome</keyword>